<dbReference type="EMBL" id="LPNN01000002">
    <property type="protein sequence ID" value="OEJ91647.1"/>
    <property type="molecule type" value="Genomic_DNA"/>
</dbReference>
<accession>A0A1E5RXG8</accession>
<dbReference type="GO" id="GO:0006123">
    <property type="term" value="P:mitochondrial electron transport, cytochrome c to oxygen"/>
    <property type="evidence" value="ECO:0007669"/>
    <property type="project" value="InterPro"/>
</dbReference>
<evidence type="ECO:0000256" key="3">
    <source>
        <dbReference type="SAM" id="Phobius"/>
    </source>
</evidence>
<keyword evidence="3" id="KW-0472">Membrane</keyword>
<dbReference type="GO" id="GO:0005739">
    <property type="term" value="C:mitochondrion"/>
    <property type="evidence" value="ECO:0007669"/>
    <property type="project" value="UniProtKB-SubCell"/>
</dbReference>
<keyword evidence="2" id="KW-0496">Mitochondrion</keyword>
<comment type="caution">
    <text evidence="4">The sequence shown here is derived from an EMBL/GenBank/DDBJ whole genome shotgun (WGS) entry which is preliminary data.</text>
</comment>
<evidence type="ECO:0000313" key="4">
    <source>
        <dbReference type="EMBL" id="OEJ91647.1"/>
    </source>
</evidence>
<protein>
    <submittedName>
        <fullName evidence="4">Uncharacterized protein</fullName>
    </submittedName>
</protein>
<dbReference type="VEuPathDB" id="FungiDB:AWRI3580_g642"/>
<dbReference type="AlphaFoldDB" id="A0A1E5RXG8"/>
<dbReference type="InterPro" id="IPR036639">
    <property type="entry name" value="Cyt_c_oxidase_su4_sf"/>
</dbReference>
<reference evidence="5" key="1">
    <citation type="journal article" date="2016" name="Genome Announc.">
        <title>Genome sequences of three species of Hanseniaspora isolated from spontaneous wine fermentations.</title>
        <authorList>
            <person name="Sternes P.R."/>
            <person name="Lee D."/>
            <person name="Kutyna D.R."/>
            <person name="Borneman A.R."/>
        </authorList>
    </citation>
    <scope>NUCLEOTIDE SEQUENCE [LARGE SCALE GENOMIC DNA]</scope>
    <source>
        <strain evidence="5">AWRI3580</strain>
    </source>
</reference>
<evidence type="ECO:0000256" key="1">
    <source>
        <dbReference type="ARBA" id="ARBA00004173"/>
    </source>
</evidence>
<keyword evidence="5" id="KW-1185">Reference proteome</keyword>
<dbReference type="Pfam" id="PF02936">
    <property type="entry name" value="COX4"/>
    <property type="match status" value="1"/>
</dbReference>
<dbReference type="GO" id="GO:0045277">
    <property type="term" value="C:respiratory chain complex IV"/>
    <property type="evidence" value="ECO:0007669"/>
    <property type="project" value="InterPro"/>
</dbReference>
<proteinExistence type="predicted"/>
<keyword evidence="3" id="KW-1133">Transmembrane helix</keyword>
<evidence type="ECO:0000313" key="5">
    <source>
        <dbReference type="Proteomes" id="UP000095358"/>
    </source>
</evidence>
<dbReference type="Gene3D" id="1.10.442.10">
    <property type="entry name" value="Cytochrome c oxidase subunit IV"/>
    <property type="match status" value="1"/>
</dbReference>
<keyword evidence="3" id="KW-0812">Transmembrane</keyword>
<evidence type="ECO:0000256" key="2">
    <source>
        <dbReference type="ARBA" id="ARBA00023128"/>
    </source>
</evidence>
<feature type="transmembrane region" description="Helical" evidence="3">
    <location>
        <begin position="119"/>
        <end position="142"/>
    </location>
</feature>
<name>A0A1E5RXG8_HANUV</name>
<dbReference type="Proteomes" id="UP000095358">
    <property type="component" value="Unassembled WGS sequence"/>
</dbReference>
<sequence>MIRQLSLLKHSKNLVNKNLILKYSSNAANKSSSDITFEDEFNNKYTPPDIKTFVTKEYYPDKLPRSLKKEINEYLINYRMIQNKDWKNLTVLEKQKLYFIEYGDIGARDKENTFSKESYIYKLIFQILLGFACLVTVSQVIVDKKYLKKLQNEYVE</sequence>
<dbReference type="SUPFAM" id="SSF81406">
    <property type="entry name" value="Mitochondrial cytochrome c oxidase subunit IV"/>
    <property type="match status" value="1"/>
</dbReference>
<dbReference type="OrthoDB" id="3971011at2759"/>
<comment type="subcellular location">
    <subcellularLocation>
        <location evidence="1">Mitochondrion</location>
    </subcellularLocation>
</comment>
<dbReference type="InterPro" id="IPR004203">
    <property type="entry name" value="Cyt_c_oxidase_su4_fam"/>
</dbReference>
<organism evidence="4 5">
    <name type="scientific">Hanseniaspora uvarum</name>
    <name type="common">Yeast</name>
    <name type="synonym">Kloeckera apiculata</name>
    <dbReference type="NCBI Taxonomy" id="29833"/>
    <lineage>
        <taxon>Eukaryota</taxon>
        <taxon>Fungi</taxon>
        <taxon>Dikarya</taxon>
        <taxon>Ascomycota</taxon>
        <taxon>Saccharomycotina</taxon>
        <taxon>Saccharomycetes</taxon>
        <taxon>Saccharomycodales</taxon>
        <taxon>Saccharomycodaceae</taxon>
        <taxon>Hanseniaspora</taxon>
    </lineage>
</organism>
<gene>
    <name evidence="4" type="ORF">AWRI3580_g642</name>
</gene>